<gene>
    <name evidence="3" type="ORF">SAMN04487947_3055</name>
</gene>
<reference evidence="4" key="1">
    <citation type="submission" date="2016-10" db="EMBL/GenBank/DDBJ databases">
        <authorList>
            <person name="Varghese N."/>
            <person name="Submissions S."/>
        </authorList>
    </citation>
    <scope>NUCLEOTIDE SEQUENCE [LARGE SCALE GENOMIC DNA]</scope>
    <source>
        <strain evidence="4">CGMCC 1.7736</strain>
    </source>
</reference>
<dbReference type="AlphaFoldDB" id="A0A1I6I8J0"/>
<keyword evidence="2" id="KW-0472">Membrane</keyword>
<feature type="region of interest" description="Disordered" evidence="1">
    <location>
        <begin position="125"/>
        <end position="146"/>
    </location>
</feature>
<evidence type="ECO:0000313" key="3">
    <source>
        <dbReference type="EMBL" id="SFR63033.1"/>
    </source>
</evidence>
<organism evidence="3 4">
    <name type="scientific">Halogeometricum rufum</name>
    <dbReference type="NCBI Taxonomy" id="553469"/>
    <lineage>
        <taxon>Archaea</taxon>
        <taxon>Methanobacteriati</taxon>
        <taxon>Methanobacteriota</taxon>
        <taxon>Stenosarchaea group</taxon>
        <taxon>Halobacteria</taxon>
        <taxon>Halobacteriales</taxon>
        <taxon>Haloferacaceae</taxon>
        <taxon>Halogeometricum</taxon>
    </lineage>
</organism>
<protein>
    <recommendedName>
        <fullName evidence="5">Short C-terminal domain-containing protein</fullName>
    </recommendedName>
</protein>
<name>A0A1I6I8J0_9EURY</name>
<feature type="transmembrane region" description="Helical" evidence="2">
    <location>
        <begin position="21"/>
        <end position="39"/>
    </location>
</feature>
<accession>A0A1I6I8J0</accession>
<proteinExistence type="predicted"/>
<evidence type="ECO:0000256" key="2">
    <source>
        <dbReference type="SAM" id="Phobius"/>
    </source>
</evidence>
<evidence type="ECO:0000256" key="1">
    <source>
        <dbReference type="SAM" id="MobiDB-lite"/>
    </source>
</evidence>
<feature type="compositionally biased region" description="Basic and acidic residues" evidence="1">
    <location>
        <begin position="137"/>
        <end position="146"/>
    </location>
</feature>
<dbReference type="RefSeq" id="WP_089809040.1">
    <property type="nucleotide sequence ID" value="NZ_FOYT01000002.1"/>
</dbReference>
<evidence type="ECO:0008006" key="5">
    <source>
        <dbReference type="Google" id="ProtNLM"/>
    </source>
</evidence>
<evidence type="ECO:0000313" key="4">
    <source>
        <dbReference type="Proteomes" id="UP000198531"/>
    </source>
</evidence>
<dbReference type="STRING" id="553469.SAMN04487947_3055"/>
<keyword evidence="2" id="KW-0812">Transmembrane</keyword>
<feature type="transmembrane region" description="Helical" evidence="2">
    <location>
        <begin position="45"/>
        <end position="69"/>
    </location>
</feature>
<keyword evidence="4" id="KW-1185">Reference proteome</keyword>
<dbReference type="EMBL" id="FOYT01000002">
    <property type="protein sequence ID" value="SFR63033.1"/>
    <property type="molecule type" value="Genomic_DNA"/>
</dbReference>
<sequence length="146" mass="15960">MTLLERIGDWLAANARAVRDSPPLAGVVAGLWLFLVVLASGGNPLMAFLTVAPLVMLGMYAVDWVLGYLRGDGAETRQSSESAAPYEPADEESAIARLRERYAAGDVDHAEFERRLDALVETESVARDDAGSQARTRTLERREVNR</sequence>
<dbReference type="OrthoDB" id="178074at2157"/>
<dbReference type="Proteomes" id="UP000198531">
    <property type="component" value="Unassembled WGS sequence"/>
</dbReference>
<keyword evidence="2" id="KW-1133">Transmembrane helix</keyword>